<dbReference type="RefSeq" id="WP_287928164.1">
    <property type="nucleotide sequence ID" value="NZ_CP169082.1"/>
</dbReference>
<keyword evidence="2" id="KW-1185">Reference proteome</keyword>
<dbReference type="InterPro" id="IPR014942">
    <property type="entry name" value="AbiEii"/>
</dbReference>
<gene>
    <name evidence="1" type="ORF">ACFPIE_08190</name>
</gene>
<dbReference type="Gene3D" id="3.10.450.620">
    <property type="entry name" value="JHP933, nucleotidyltransferase-like core domain"/>
    <property type="match status" value="1"/>
</dbReference>
<accession>A0ABW0FSF4</accession>
<dbReference type="Pfam" id="PF08843">
    <property type="entry name" value="AbiEii"/>
    <property type="match status" value="1"/>
</dbReference>
<name>A0ABW0FSF4_9CAUL</name>
<sequence>MPVSDVYARQVRLLVRTLPLVFQEPCFALKGGTAINLFVRDLPRLSVDIDLTYLPVEDRNASLAAIDAALRRIADEVEQALPGSVVVRGKGGAQPVIDKLLVRADGAVIKVEVTPVLRGVVFEPEVRPVSAAVEERFGYAEARMVSHADLYAGKIMAALDRQHPRDLFDVRDLLANEGITPALRQAFVIYLASHHRPMAEVLRANPKNLAQEFERGFDGMTEDPVDLQDLIAARTALITAIVDDMPEAHRAFLIGFKAGAPDWDLIGLPDAADLPAVRWKQLNLDRLEPDRRAGMVERLRQTWPQSV</sequence>
<evidence type="ECO:0000313" key="1">
    <source>
        <dbReference type="EMBL" id="MFC5343888.1"/>
    </source>
</evidence>
<proteinExistence type="predicted"/>
<keyword evidence="1" id="KW-0808">Transferase</keyword>
<dbReference type="GO" id="GO:0016740">
    <property type="term" value="F:transferase activity"/>
    <property type="evidence" value="ECO:0007669"/>
    <property type="project" value="UniProtKB-KW"/>
</dbReference>
<evidence type="ECO:0000313" key="2">
    <source>
        <dbReference type="Proteomes" id="UP001596152"/>
    </source>
</evidence>
<protein>
    <submittedName>
        <fullName evidence="1">Nucleotidyl transferase AbiEii/AbiGii toxin family protein</fullName>
    </submittedName>
</protein>
<dbReference type="Proteomes" id="UP001596152">
    <property type="component" value="Unassembled WGS sequence"/>
</dbReference>
<organism evidence="1 2">
    <name type="scientific">Brevundimonas staleyi</name>
    <dbReference type="NCBI Taxonomy" id="74326"/>
    <lineage>
        <taxon>Bacteria</taxon>
        <taxon>Pseudomonadati</taxon>
        <taxon>Pseudomonadota</taxon>
        <taxon>Alphaproteobacteria</taxon>
        <taxon>Caulobacterales</taxon>
        <taxon>Caulobacteraceae</taxon>
        <taxon>Brevundimonas</taxon>
    </lineage>
</organism>
<reference evidence="2" key="1">
    <citation type="journal article" date="2019" name="Int. J. Syst. Evol. Microbiol.">
        <title>The Global Catalogue of Microorganisms (GCM) 10K type strain sequencing project: providing services to taxonomists for standard genome sequencing and annotation.</title>
        <authorList>
            <consortium name="The Broad Institute Genomics Platform"/>
            <consortium name="The Broad Institute Genome Sequencing Center for Infectious Disease"/>
            <person name="Wu L."/>
            <person name="Ma J."/>
        </authorList>
    </citation>
    <scope>NUCLEOTIDE SEQUENCE [LARGE SCALE GENOMIC DNA]</scope>
    <source>
        <strain evidence="2">JCM 12125</strain>
    </source>
</reference>
<comment type="caution">
    <text evidence="1">The sequence shown here is derived from an EMBL/GenBank/DDBJ whole genome shotgun (WGS) entry which is preliminary data.</text>
</comment>
<dbReference type="EMBL" id="JBHSLF010000016">
    <property type="protein sequence ID" value="MFC5343888.1"/>
    <property type="molecule type" value="Genomic_DNA"/>
</dbReference>